<dbReference type="GeneID" id="97549429"/>
<evidence type="ECO:0000313" key="1">
    <source>
        <dbReference type="EMBL" id="PWR74071.1"/>
    </source>
</evidence>
<sequence length="164" mass="19064">MVAGQEPTLQDLSREIHQNPELVWTIDPDRNSRGGITEYNPWERFPNKNGLMLHEWGEGPFCRFRIPGRFRDRSGIYILVAGGKITFVGWCQNLVQRMNQHYGTISPRKCYEGSEPENCLVNHRILEVSKKKQKVMIYLIQDGEPDLCDHIITTLLPVWNLDLE</sequence>
<dbReference type="RefSeq" id="WP_109967350.1">
    <property type="nucleotide sequence ID" value="NZ_CP176093.1"/>
</dbReference>
<dbReference type="Proteomes" id="UP000245657">
    <property type="component" value="Unassembled WGS sequence"/>
</dbReference>
<keyword evidence="2" id="KW-1185">Reference proteome</keyword>
<proteinExistence type="predicted"/>
<dbReference type="EMBL" id="QGMY01000002">
    <property type="protein sequence ID" value="PWR74071.1"/>
    <property type="molecule type" value="Genomic_DNA"/>
</dbReference>
<comment type="caution">
    <text evidence="1">The sequence shown here is derived from an EMBL/GenBank/DDBJ whole genome shotgun (WGS) entry which is preliminary data.</text>
</comment>
<reference evidence="1 2" key="1">
    <citation type="submission" date="2018-05" db="EMBL/GenBank/DDBJ databases">
        <title>Draft genome of Methanospirillum lacunae Ki8-1.</title>
        <authorList>
            <person name="Dueholm M.S."/>
            <person name="Nielsen P.H."/>
            <person name="Bakmann L.F."/>
            <person name="Otzen D.E."/>
        </authorList>
    </citation>
    <scope>NUCLEOTIDE SEQUENCE [LARGE SCALE GENOMIC DNA]</scope>
    <source>
        <strain evidence="1 2">Ki8-1</strain>
    </source>
</reference>
<name>A0A2V2NEP7_9EURY</name>
<accession>A0A2V2NEP7</accession>
<dbReference type="OrthoDB" id="275431at2157"/>
<evidence type="ECO:0008006" key="3">
    <source>
        <dbReference type="Google" id="ProtNLM"/>
    </source>
</evidence>
<protein>
    <recommendedName>
        <fullName evidence="3">GIY-YIG domain-containing protein</fullName>
    </recommendedName>
</protein>
<dbReference type="AlphaFoldDB" id="A0A2V2NEP7"/>
<gene>
    <name evidence="1" type="ORF">DK846_02625</name>
</gene>
<evidence type="ECO:0000313" key="2">
    <source>
        <dbReference type="Proteomes" id="UP000245657"/>
    </source>
</evidence>
<organism evidence="1 2">
    <name type="scientific">Methanospirillum lacunae</name>
    <dbReference type="NCBI Taxonomy" id="668570"/>
    <lineage>
        <taxon>Archaea</taxon>
        <taxon>Methanobacteriati</taxon>
        <taxon>Methanobacteriota</taxon>
        <taxon>Stenosarchaea group</taxon>
        <taxon>Methanomicrobia</taxon>
        <taxon>Methanomicrobiales</taxon>
        <taxon>Methanospirillaceae</taxon>
        <taxon>Methanospirillum</taxon>
    </lineage>
</organism>